<comment type="similarity">
    <text evidence="8">Belongs to the Nup188 family.</text>
</comment>
<evidence type="ECO:0000313" key="14">
    <source>
        <dbReference type="Proteomes" id="UP000694556"/>
    </source>
</evidence>
<protein>
    <recommendedName>
        <fullName evidence="9">Nucleoporin NUP188</fullName>
    </recommendedName>
</protein>
<feature type="domain" description="Nucleoporin Nup188 N-terminal" evidence="11">
    <location>
        <begin position="29"/>
        <end position="477"/>
    </location>
</feature>
<dbReference type="Ensembl" id="ENSCMMT00000024927.1">
    <property type="protein sequence ID" value="ENSCMMP00000022770.1"/>
    <property type="gene ID" value="ENSCMMG00000012270.1"/>
</dbReference>
<evidence type="ECO:0000259" key="12">
    <source>
        <dbReference type="Pfam" id="PF21093"/>
    </source>
</evidence>
<evidence type="ECO:0000256" key="5">
    <source>
        <dbReference type="ARBA" id="ARBA00023010"/>
    </source>
</evidence>
<reference evidence="13" key="2">
    <citation type="submission" date="2025-08" db="UniProtKB">
        <authorList>
            <consortium name="Ensembl"/>
        </authorList>
    </citation>
    <scope>IDENTIFICATION</scope>
</reference>
<evidence type="ECO:0000256" key="4">
    <source>
        <dbReference type="ARBA" id="ARBA00022927"/>
    </source>
</evidence>
<dbReference type="PANTHER" id="PTHR31431">
    <property type="entry name" value="NUCLEOPORIN NUP188 HOMOLOG"/>
    <property type="match status" value="1"/>
</dbReference>
<dbReference type="InterPro" id="IPR044840">
    <property type="entry name" value="Nup188"/>
</dbReference>
<evidence type="ECO:0000256" key="9">
    <source>
        <dbReference type="ARBA" id="ARBA00040174"/>
    </source>
</evidence>
<feature type="compositionally biased region" description="Polar residues" evidence="10">
    <location>
        <begin position="1434"/>
        <end position="1454"/>
    </location>
</feature>
<dbReference type="Pfam" id="PF21094">
    <property type="entry name" value="Nup188_SH3-like"/>
    <property type="match status" value="1"/>
</dbReference>
<keyword evidence="4" id="KW-0653">Protein transport</keyword>
<dbReference type="Pfam" id="PF10487">
    <property type="entry name" value="Nup188_N"/>
    <property type="match status" value="1"/>
</dbReference>
<evidence type="ECO:0000256" key="3">
    <source>
        <dbReference type="ARBA" id="ARBA00022816"/>
    </source>
</evidence>
<evidence type="ECO:0000256" key="7">
    <source>
        <dbReference type="ARBA" id="ARBA00023242"/>
    </source>
</evidence>
<accession>A0A8C3CQY4</accession>
<keyword evidence="7" id="KW-0539">Nucleus</keyword>
<keyword evidence="6" id="KW-0906">Nuclear pore complex</keyword>
<reference evidence="13" key="1">
    <citation type="submission" date="2018-09" db="EMBL/GenBank/DDBJ databases">
        <title>Common duck and Muscovy duck high density SNP chip.</title>
        <authorList>
            <person name="Vignal A."/>
            <person name="Thebault N."/>
            <person name="Warren W.C."/>
        </authorList>
    </citation>
    <scope>NUCLEOTIDE SEQUENCE [LARGE SCALE GENOMIC DNA]</scope>
</reference>
<comment type="subcellular location">
    <subcellularLocation>
        <location evidence="1">Nucleus</location>
        <location evidence="1">Nuclear pore complex</location>
    </subcellularLocation>
</comment>
<evidence type="ECO:0000259" key="11">
    <source>
        <dbReference type="Pfam" id="PF10487"/>
    </source>
</evidence>
<keyword evidence="5" id="KW-0811">Translocation</keyword>
<organism evidence="13 14">
    <name type="scientific">Cairina moschata</name>
    <name type="common">Muscovy duck</name>
    <dbReference type="NCBI Taxonomy" id="8855"/>
    <lineage>
        <taxon>Eukaryota</taxon>
        <taxon>Metazoa</taxon>
        <taxon>Chordata</taxon>
        <taxon>Craniata</taxon>
        <taxon>Vertebrata</taxon>
        <taxon>Euteleostomi</taxon>
        <taxon>Archelosauria</taxon>
        <taxon>Archosauria</taxon>
        <taxon>Dinosauria</taxon>
        <taxon>Saurischia</taxon>
        <taxon>Theropoda</taxon>
        <taxon>Coelurosauria</taxon>
        <taxon>Aves</taxon>
        <taxon>Neognathae</taxon>
        <taxon>Galloanserae</taxon>
        <taxon>Anseriformes</taxon>
        <taxon>Anatidae</taxon>
        <taxon>Anatinae</taxon>
        <taxon>Cairina</taxon>
    </lineage>
</organism>
<feature type="domain" description="Nucleoporin Nup188 N-terminal subdomain III" evidence="12">
    <location>
        <begin position="526"/>
        <end position="878"/>
    </location>
</feature>
<dbReference type="InterPro" id="IPR048883">
    <property type="entry name" value="Nup188_N-subdom_III"/>
</dbReference>
<dbReference type="Proteomes" id="UP000694556">
    <property type="component" value="Chromosome 18"/>
</dbReference>
<keyword evidence="3" id="KW-0509">mRNA transport</keyword>
<sequence>MEPVLSRMCREWWMLRSLFNSIWFSFQAQIAAELNKHWQRFLEGLSYYKPPSTTSAEKIKADKDVAAPLKELGLRVSKFLGLDEEQSVQLLQSYLQEDYRGTRDSLKTVLQDERQSQALMLKLADYYYEERMCILRCVLHLLTYFQDERHPYTVQYFQCVEKLEKELIPNYRKKYEELYKAEAPTWETHGNLMTERQVSRWFVQCLREQSMLLEVIFLYYAYFEMGPDELLEFAKMFKEQGFGTRQTNRHLVDESMDHLVDRIGYFSALILVEGMEIDALHERVLDDRTEEHKLANNSRIHQEMDSQLLQLGDVSHHAPVLLAWALFRHTINPEESTNVIRRMGSNAIQLNVFQYLTKLLRSLSSGGKNCTVSTACMCIYGLLSFVLTSLELHTLGNQQVSIQHSAHLLSNLRELFISDEPTAGLGIILDSVCGMFPHLLTPLLQLLQALVSDKSTAKKVYSFLDKMSFYIELYKHKPPDVISHEDGTLWRRQAPKLLYPLGLGQTNLRIPQGTVGQVMLDDRAYLVRWEYSYSSWTLFTCEIEMLLHVVSTADVIQHCQRVKPIIDLVHKVISTDVSIADCLLPITSRIYMLLQRLTTVISPPVDVIASCVNCLTVLAARMPAKVWTDLHHTGFLPFVANPVSSMNHMISAEGMNAGGFGNLLMSIEQPQGEYSVTISFLNLITTLVRGQLGSTQCQGLVPCIVFVLKEMLPNYHKWRYNSHGVREKIGCLILQLIHAILNLCPEMDPRSSSAPSLQSLCIFSLANTEAGQAVINIMGIGVDTIDMVMASQSSSDETQGQGQLLIQTVKLAFSVTNNVIRLKPPSSVVSPLEQALTQHGAHGNNLIAVLAKYIYHKHDPALPRLAIQLLKRLATEFSLGEWSCLQVVLELIDSKQQERYWCPPLLHRAAIAFLHALWQDRRDSAMLVLRTKPKFWENLTNPLFGTLPPPSETSELSVLDTCALIMKIICLEIYYVVKGSLDQSLKDTLKNFSDKKRFGYWSEYVKLLAYHVAETEGSSCASMTEYQMLISAWRMLLIISTSHADIMHLTDSAVHQQLFLDVLNGTKVLLLVPMSVSCLQLGSMLCTLLLILLKQWKSELGSVDKIINSLTQILEGILQADQQMMEKTKAKVFSALITVLQMKEMKVNEIPQYSQLVLSVCETLQDEVIALFDQTRHSLTLGDAADDKDSMETDDVSRVKHKDQRDGVCVLGLHLAKELCEVDEDGDYWLQITRKVPVLPTIFAALEISLRVKQNLHFTEASLHLLLTLARTQQGAAAVAGAGVTQSVCLPLLSVYQLSSNGAIQTSASSRKSLDAPSWPGVYRLSMSLMERLLKTLRYNFLTEAMDFVGVHQERILQCLNAVRTVQSLACLEEADHTVGFILQLSNFTKEWHFHLPQLMRDMQVNLCYLCQACTSLLHSRKMLQHYLQTKNGDSLPSSVTPRVQRNPQASSKHPNPESEAAEQKALLMVQYSLLKILSKSLAALRHFTPDVCQILLDQSLDLAEYNVLFVLSFTTPAFDSDVAPSFGTLLATVNVALNMLGELDKKKEPFPQAAGLNMQEGTKTLKSLLMFTMENCFYLLISQAVRYLRDPAVHPRDKQRMKQELSSELSTLLSSLSRYFRRGGPSSPASGVLPSPQGKSASKLGPEGQEPLFQLVQAFVRHVQR</sequence>
<dbReference type="GO" id="GO:0006606">
    <property type="term" value="P:protein import into nucleus"/>
    <property type="evidence" value="ECO:0007669"/>
    <property type="project" value="TreeGrafter"/>
</dbReference>
<evidence type="ECO:0000256" key="10">
    <source>
        <dbReference type="SAM" id="MobiDB-lite"/>
    </source>
</evidence>
<evidence type="ECO:0000256" key="2">
    <source>
        <dbReference type="ARBA" id="ARBA00022448"/>
    </source>
</evidence>
<reference evidence="13" key="3">
    <citation type="submission" date="2025-09" db="UniProtKB">
        <authorList>
            <consortium name="Ensembl"/>
        </authorList>
    </citation>
    <scope>IDENTIFICATION</scope>
</reference>
<proteinExistence type="inferred from homology"/>
<dbReference type="GO" id="GO:0017056">
    <property type="term" value="F:structural constituent of nuclear pore"/>
    <property type="evidence" value="ECO:0007669"/>
    <property type="project" value="InterPro"/>
</dbReference>
<evidence type="ECO:0000313" key="13">
    <source>
        <dbReference type="Ensembl" id="ENSCMMP00000022770.1"/>
    </source>
</evidence>
<feature type="region of interest" description="Disordered" evidence="10">
    <location>
        <begin position="1434"/>
        <end position="1460"/>
    </location>
</feature>
<evidence type="ECO:0000256" key="8">
    <source>
        <dbReference type="ARBA" id="ARBA00038387"/>
    </source>
</evidence>
<keyword evidence="2" id="KW-0813">Transport</keyword>
<dbReference type="GO" id="GO:0044611">
    <property type="term" value="C:nuclear pore inner ring"/>
    <property type="evidence" value="ECO:0007669"/>
    <property type="project" value="TreeGrafter"/>
</dbReference>
<dbReference type="GO" id="GO:0006405">
    <property type="term" value="P:RNA export from nucleus"/>
    <property type="evidence" value="ECO:0007669"/>
    <property type="project" value="TreeGrafter"/>
</dbReference>
<evidence type="ECO:0000256" key="6">
    <source>
        <dbReference type="ARBA" id="ARBA00023132"/>
    </source>
</evidence>
<dbReference type="GO" id="GO:0051028">
    <property type="term" value="P:mRNA transport"/>
    <property type="evidence" value="ECO:0007669"/>
    <property type="project" value="UniProtKB-KW"/>
</dbReference>
<dbReference type="Pfam" id="PF21093">
    <property type="entry name" value="Nup188_N-subdom_III"/>
    <property type="match status" value="1"/>
</dbReference>
<dbReference type="PANTHER" id="PTHR31431:SF1">
    <property type="entry name" value="NUCLEOPORIN NUP188"/>
    <property type="match status" value="1"/>
</dbReference>
<feature type="region of interest" description="Disordered" evidence="10">
    <location>
        <begin position="1625"/>
        <end position="1648"/>
    </location>
</feature>
<name>A0A8C3CQY4_CAIMO</name>
<dbReference type="InterPro" id="IPR018864">
    <property type="entry name" value="Nucleoporin_Nup188_N"/>
</dbReference>
<keyword evidence="14" id="KW-1185">Reference proteome</keyword>
<evidence type="ECO:0000256" key="1">
    <source>
        <dbReference type="ARBA" id="ARBA00004567"/>
    </source>
</evidence>